<sequence>MGDDIGRQLGAMKKEQLDLRAFEALTGVRVHDRIGSLNEEELMKILFVQQICRAEEISYPANDALMNQFAMKYVDHAWAVALELDSNFIPFVILDESLSQTAWNSKRPPQSRNTQRAVEDPASSPEEETPELLTQKSSNKDDNPINGSDKAISSIVDEIMKKITPEPTTITETTTAPNLSKTSGKIKTLKFIFGKIKNSSDLREIVVAMVSDIAVELKSIGKTKLDLEAFEAVSGCTVCVGNMTEEELLKILFVQQVCKSKSITYPENDTEMNQFAIATVDNSWAAALQYELLTQKLWTAEYFRPSNVSNSPLEDVETIQKLLPS</sequence>
<protein>
    <submittedName>
        <fullName evidence="2">Uncharacterized protein</fullName>
    </submittedName>
</protein>
<dbReference type="AlphaFoldDB" id="A0A8S9WQ06"/>
<reference evidence="2" key="1">
    <citation type="journal article" date="2021" name="Mol. Ecol. Resour.">
        <title>Apolygus lucorum genome provides insights into omnivorousness and mesophyll feeding.</title>
        <authorList>
            <person name="Liu Y."/>
            <person name="Liu H."/>
            <person name="Wang H."/>
            <person name="Huang T."/>
            <person name="Liu B."/>
            <person name="Yang B."/>
            <person name="Yin L."/>
            <person name="Li B."/>
            <person name="Zhang Y."/>
            <person name="Zhang S."/>
            <person name="Jiang F."/>
            <person name="Zhang X."/>
            <person name="Ren Y."/>
            <person name="Wang B."/>
            <person name="Wang S."/>
            <person name="Lu Y."/>
            <person name="Wu K."/>
            <person name="Fan W."/>
            <person name="Wang G."/>
        </authorList>
    </citation>
    <scope>NUCLEOTIDE SEQUENCE</scope>
    <source>
        <strain evidence="2">12Hb</strain>
    </source>
</reference>
<proteinExistence type="predicted"/>
<evidence type="ECO:0000256" key="1">
    <source>
        <dbReference type="SAM" id="MobiDB-lite"/>
    </source>
</evidence>
<dbReference type="Proteomes" id="UP000466442">
    <property type="component" value="Linkage Group LG16"/>
</dbReference>
<comment type="caution">
    <text evidence="2">The sequence shown here is derived from an EMBL/GenBank/DDBJ whole genome shotgun (WGS) entry which is preliminary data.</text>
</comment>
<keyword evidence="3" id="KW-1185">Reference proteome</keyword>
<feature type="region of interest" description="Disordered" evidence="1">
    <location>
        <begin position="102"/>
        <end position="147"/>
    </location>
</feature>
<accession>A0A8S9WQ06</accession>
<dbReference type="EMBL" id="WIXP02000016">
    <property type="protein sequence ID" value="KAF6198221.1"/>
    <property type="molecule type" value="Genomic_DNA"/>
</dbReference>
<evidence type="ECO:0000313" key="3">
    <source>
        <dbReference type="Proteomes" id="UP000466442"/>
    </source>
</evidence>
<feature type="compositionally biased region" description="Polar residues" evidence="1">
    <location>
        <begin position="102"/>
        <end position="116"/>
    </location>
</feature>
<gene>
    <name evidence="2" type="ORF">GE061_007968</name>
</gene>
<organism evidence="2 3">
    <name type="scientific">Apolygus lucorum</name>
    <name type="common">Small green plant bug</name>
    <name type="synonym">Lygocoris lucorum</name>
    <dbReference type="NCBI Taxonomy" id="248454"/>
    <lineage>
        <taxon>Eukaryota</taxon>
        <taxon>Metazoa</taxon>
        <taxon>Ecdysozoa</taxon>
        <taxon>Arthropoda</taxon>
        <taxon>Hexapoda</taxon>
        <taxon>Insecta</taxon>
        <taxon>Pterygota</taxon>
        <taxon>Neoptera</taxon>
        <taxon>Paraneoptera</taxon>
        <taxon>Hemiptera</taxon>
        <taxon>Heteroptera</taxon>
        <taxon>Panheteroptera</taxon>
        <taxon>Cimicomorpha</taxon>
        <taxon>Miridae</taxon>
        <taxon>Mirini</taxon>
        <taxon>Apolygus</taxon>
    </lineage>
</organism>
<name>A0A8S9WQ06_APOLU</name>
<evidence type="ECO:0000313" key="2">
    <source>
        <dbReference type="EMBL" id="KAF6198221.1"/>
    </source>
</evidence>